<keyword evidence="11 13" id="KW-0472">Membrane</keyword>
<evidence type="ECO:0000256" key="7">
    <source>
        <dbReference type="ARBA" id="ARBA00022968"/>
    </source>
</evidence>
<dbReference type="Pfam" id="PF01762">
    <property type="entry name" value="Galactosyl_T"/>
    <property type="match status" value="1"/>
</dbReference>
<reference evidence="14" key="2">
    <citation type="submission" date="2025-08" db="UniProtKB">
        <authorList>
            <consortium name="Ensembl"/>
        </authorList>
    </citation>
    <scope>IDENTIFICATION</scope>
</reference>
<dbReference type="GO" id="GO:0006493">
    <property type="term" value="P:protein O-linked glycosylation"/>
    <property type="evidence" value="ECO:0007669"/>
    <property type="project" value="TreeGrafter"/>
</dbReference>
<keyword evidence="6 13" id="KW-0812">Transmembrane</keyword>
<accession>A0A8C5G3E3</accession>
<evidence type="ECO:0000256" key="5">
    <source>
        <dbReference type="ARBA" id="ARBA00022679"/>
    </source>
</evidence>
<evidence type="ECO:0000256" key="9">
    <source>
        <dbReference type="ARBA" id="ARBA00023034"/>
    </source>
</evidence>
<organism evidence="14 15">
    <name type="scientific">Gouania willdenowi</name>
    <name type="common">Blunt-snouted clingfish</name>
    <name type="synonym">Lepadogaster willdenowi</name>
    <dbReference type="NCBI Taxonomy" id="441366"/>
    <lineage>
        <taxon>Eukaryota</taxon>
        <taxon>Metazoa</taxon>
        <taxon>Chordata</taxon>
        <taxon>Craniata</taxon>
        <taxon>Vertebrata</taxon>
        <taxon>Euteleostomi</taxon>
        <taxon>Actinopterygii</taxon>
        <taxon>Neopterygii</taxon>
        <taxon>Teleostei</taxon>
        <taxon>Neoteleostei</taxon>
        <taxon>Acanthomorphata</taxon>
        <taxon>Ovalentaria</taxon>
        <taxon>Blenniimorphae</taxon>
        <taxon>Blenniiformes</taxon>
        <taxon>Gobiesocoidei</taxon>
        <taxon>Gobiesocidae</taxon>
        <taxon>Gobiesocinae</taxon>
        <taxon>Gouania</taxon>
    </lineage>
</organism>
<proteinExistence type="inferred from homology"/>
<evidence type="ECO:0000256" key="11">
    <source>
        <dbReference type="ARBA" id="ARBA00023136"/>
    </source>
</evidence>
<evidence type="ECO:0000256" key="13">
    <source>
        <dbReference type="RuleBase" id="RU363063"/>
    </source>
</evidence>
<dbReference type="Proteomes" id="UP000694680">
    <property type="component" value="Chromosome 10"/>
</dbReference>
<keyword evidence="12" id="KW-0325">Glycoprotein</keyword>
<dbReference type="GeneID" id="114471117"/>
<evidence type="ECO:0000256" key="3">
    <source>
        <dbReference type="ARBA" id="ARBA00008661"/>
    </source>
</evidence>
<evidence type="ECO:0000256" key="2">
    <source>
        <dbReference type="ARBA" id="ARBA00004922"/>
    </source>
</evidence>
<dbReference type="FunFam" id="3.90.550.50:FF:000001">
    <property type="entry name" value="Hexosyltransferase"/>
    <property type="match status" value="1"/>
</dbReference>
<dbReference type="PANTHER" id="PTHR11214:SF115">
    <property type="entry name" value="HEXOSYLTRANSFERASE"/>
    <property type="match status" value="1"/>
</dbReference>
<sequence>MPKNCKCAKPLGIKVRCWWLLLILFFLMGLAIFIFYSLDQQASWPMNPWRIRSLSNQSYIDVTTSVDSYFVEYPHPYQFLMDEPNRCQEESPFLVLIIPVEPHNQEARNIIRNTWGKETMVLGHVVSHYFLLGLSTEGYGTKAFQEELLLESQRHHDILQSNFVDSYKNLTIKTMVMFEWLSTHCSNTSYAMKIDSDIFLNVQKLVDLLLKAPRQHYMTGHVVRDALVLRNHDSKWFMPVSVFPDSRYPPYVLGLGYVFSLDLPRKILGASSHIRAVYIEDVYVGLCMKHEGIEVTDPPDGGLFQAGMPFYRNGCYWTSVITTILKNSKQLVDIWGLYETQTQSGC</sequence>
<keyword evidence="15" id="KW-1185">Reference proteome</keyword>
<evidence type="ECO:0000256" key="6">
    <source>
        <dbReference type="ARBA" id="ARBA00022692"/>
    </source>
</evidence>
<evidence type="ECO:0000256" key="1">
    <source>
        <dbReference type="ARBA" id="ARBA00004323"/>
    </source>
</evidence>
<comment type="subcellular location">
    <subcellularLocation>
        <location evidence="1 13">Golgi apparatus membrane</location>
        <topology evidence="1 13">Single-pass type II membrane protein</topology>
    </subcellularLocation>
</comment>
<name>A0A8C5G3E3_GOUWI</name>
<protein>
    <recommendedName>
        <fullName evidence="13">Hexosyltransferase</fullName>
        <ecNumber evidence="13">2.4.1.-</ecNumber>
    </recommendedName>
</protein>
<gene>
    <name evidence="14" type="primary">LOC114471117</name>
</gene>
<comment type="pathway">
    <text evidence="2">Protein modification; protein glycosylation.</text>
</comment>
<evidence type="ECO:0000256" key="10">
    <source>
        <dbReference type="ARBA" id="ARBA00023098"/>
    </source>
</evidence>
<dbReference type="OrthoDB" id="2139606at2759"/>
<dbReference type="Gene3D" id="3.90.550.50">
    <property type="match status" value="1"/>
</dbReference>
<dbReference type="AlphaFoldDB" id="A0A8C5G3E3"/>
<evidence type="ECO:0000256" key="8">
    <source>
        <dbReference type="ARBA" id="ARBA00022989"/>
    </source>
</evidence>
<dbReference type="GO" id="GO:0006629">
    <property type="term" value="P:lipid metabolic process"/>
    <property type="evidence" value="ECO:0007669"/>
    <property type="project" value="UniProtKB-KW"/>
</dbReference>
<keyword evidence="4 13" id="KW-0328">Glycosyltransferase</keyword>
<dbReference type="GO" id="GO:0000139">
    <property type="term" value="C:Golgi membrane"/>
    <property type="evidence" value="ECO:0007669"/>
    <property type="project" value="UniProtKB-SubCell"/>
</dbReference>
<dbReference type="EC" id="2.4.1.-" evidence="13"/>
<reference evidence="14" key="3">
    <citation type="submission" date="2025-09" db="UniProtKB">
        <authorList>
            <consortium name="Ensembl"/>
        </authorList>
    </citation>
    <scope>IDENTIFICATION</scope>
</reference>
<keyword evidence="5" id="KW-0808">Transferase</keyword>
<evidence type="ECO:0000313" key="15">
    <source>
        <dbReference type="Proteomes" id="UP000694680"/>
    </source>
</evidence>
<reference evidence="14" key="1">
    <citation type="submission" date="2020-06" db="EMBL/GenBank/DDBJ databases">
        <authorList>
            <consortium name="Wellcome Sanger Institute Data Sharing"/>
        </authorList>
    </citation>
    <scope>NUCLEOTIDE SEQUENCE [LARGE SCALE GENOMIC DNA]</scope>
</reference>
<keyword evidence="8 13" id="KW-1133">Transmembrane helix</keyword>
<dbReference type="RefSeq" id="XP_028315514.1">
    <property type="nucleotide sequence ID" value="XM_028459713.1"/>
</dbReference>
<dbReference type="GO" id="GO:0008499">
    <property type="term" value="F:N-acetyl-beta-D-glucosaminide beta-(1,3)-galactosyltransferase activity"/>
    <property type="evidence" value="ECO:0007669"/>
    <property type="project" value="TreeGrafter"/>
</dbReference>
<comment type="similarity">
    <text evidence="3 13">Belongs to the glycosyltransferase 31 family.</text>
</comment>
<keyword evidence="7 13" id="KW-0735">Signal-anchor</keyword>
<evidence type="ECO:0000256" key="12">
    <source>
        <dbReference type="ARBA" id="ARBA00023180"/>
    </source>
</evidence>
<dbReference type="InterPro" id="IPR002659">
    <property type="entry name" value="Glyco_trans_31"/>
</dbReference>
<feature type="transmembrane region" description="Helical" evidence="13">
    <location>
        <begin position="18"/>
        <end position="38"/>
    </location>
</feature>
<dbReference type="PANTHER" id="PTHR11214">
    <property type="entry name" value="BETA-1,3-N-ACETYLGLUCOSAMINYLTRANSFERASE"/>
    <property type="match status" value="1"/>
</dbReference>
<evidence type="ECO:0000256" key="4">
    <source>
        <dbReference type="ARBA" id="ARBA00022676"/>
    </source>
</evidence>
<evidence type="ECO:0000313" key="14">
    <source>
        <dbReference type="Ensembl" id="ENSGWIP00000011840.1"/>
    </source>
</evidence>
<dbReference type="Ensembl" id="ENSGWIT00000013231.1">
    <property type="protein sequence ID" value="ENSGWIP00000011840.1"/>
    <property type="gene ID" value="ENSGWIG00000006953.1"/>
</dbReference>
<keyword evidence="10" id="KW-0443">Lipid metabolism</keyword>
<keyword evidence="9 13" id="KW-0333">Golgi apparatus</keyword>